<evidence type="ECO:0000313" key="1">
    <source>
        <dbReference type="EMBL" id="KAJ3538183.1"/>
    </source>
</evidence>
<gene>
    <name evidence="1" type="ORF">NM688_g6556</name>
</gene>
<organism evidence="1 2">
    <name type="scientific">Phlebia brevispora</name>
    <dbReference type="NCBI Taxonomy" id="194682"/>
    <lineage>
        <taxon>Eukaryota</taxon>
        <taxon>Fungi</taxon>
        <taxon>Dikarya</taxon>
        <taxon>Basidiomycota</taxon>
        <taxon>Agaricomycotina</taxon>
        <taxon>Agaricomycetes</taxon>
        <taxon>Polyporales</taxon>
        <taxon>Meruliaceae</taxon>
        <taxon>Phlebia</taxon>
    </lineage>
</organism>
<evidence type="ECO:0000313" key="2">
    <source>
        <dbReference type="Proteomes" id="UP001148662"/>
    </source>
</evidence>
<name>A0ACC1SEP6_9APHY</name>
<accession>A0ACC1SEP6</accession>
<proteinExistence type="predicted"/>
<protein>
    <submittedName>
        <fullName evidence="1">Uncharacterized protein</fullName>
    </submittedName>
</protein>
<sequence length="1316" mass="147662">MPSQPLQANGSDEQLWPVETTQERSFWEAAISLVEGEDYDGEESAGKATVFHTSHHAASSSTASAGRQKTPPSLASTHRPLKRTDTLESHPDLNPSPEKKLILHTSSDDVFWQEFPSDELGTEEEAELEAVEALISDGESEDEGELEPGPPRTQESFDFSVTHSRNTSMTSLSTGDSINVRKRTLEEMDPVTVQSCPTTPSKSRRRSISDHASNYTRSISHDTGLAAGPSKLFSDAPVEPRTPRHSTAKMPTTPECGWEKCDSHAKHSSHKARAEEEYRPSGESSPSPSRKAKAPETSDESARRPEPEFAERDRKGKSVDVRGLALSADAELPHAMNTESFQIIASDRRVQALMDKHQLAWGVQYEIARGVANERWSWEHVTEEVVRKLKGTNKESACRVAYALTGKNSQTVPSSNLWIELDREEAAIIEHEHRGLGLQGEWQGEQNWFGGKIQQLARLVEPKNDGEQPRIVLEKMQMTRSHRFGRFVGSRRLLQLKLPKNGSPQYLGFLEHKFVLCGRVFISLPSKEGKSYLLEVNEDYERSAEVPGDECRMSLEDFVAWHNPMEFNRNQPVAKWATRFDLGTSNTVPALRFEPENIEIIDDLYAKNSGKHPSTEQTLTDGCGLINSAALKAISKNLGYSERPTAVQGRIYGSKGLWLRHPLDNSTEPKIWIRHSQLKIKFGPPAKHAIPGLNPAQYIFDLVAPSDITTPTRLSRHTIINLAHNGVPALAFEDMMRAGLEKEITPLMTWEGPNAMELLWNAVNKITNTTNGLMQETANGLQRALGLSRRRDLGHEDGEGETYEDGDSYSRYLPGGKPIARGELCLKMLQVGFSPARELFLYEELRKVMRAKVDKDIKGYHIPVYSSVEAFIAPDPLGILKEGEIAFTASKPIRDLEAEDRFTLTGDVLIYRNPARLPSDIQKVRVKAVYHLELVRYTDVILLPTKGARSLASLLAGGDLDGDVAVCIYDPSLVVPFSNPLITSQSPNLRDNFEPDGKILRVEAVYETLSRSSPSQARLTLQKCLLSGLSDSKIGLYSKFHEVAIYMYGYDSQKSIRIADIFNCLLDSRKTGLKLKQDIYQQDRQKYGSFELPDCLNEGESQDIEQRLPIRRRVRGKFILDALMEAGDKLLNDLLVRYDKLQKPEDIRHEYMMKPYTNAASVQDLSAEIRVVEVFVRRLFDRWRTIQHEVDAQIKKASDDMKSKKSGKVDLGKKLRFRKTKELASDFVKGPSEEETSTLRKIGCLDTVSAAYAYTLRPIFAYNMAFRALCAIKAEGKNPVVFTQDFAAWMSMRSSAVRLLSQGASYGNNDDDEHLW</sequence>
<comment type="caution">
    <text evidence="1">The sequence shown here is derived from an EMBL/GenBank/DDBJ whole genome shotgun (WGS) entry which is preliminary data.</text>
</comment>
<reference evidence="1" key="1">
    <citation type="submission" date="2022-07" db="EMBL/GenBank/DDBJ databases">
        <title>Genome Sequence of Phlebia brevispora.</title>
        <authorList>
            <person name="Buettner E."/>
        </authorList>
    </citation>
    <scope>NUCLEOTIDE SEQUENCE</scope>
    <source>
        <strain evidence="1">MPL23</strain>
    </source>
</reference>
<keyword evidence="2" id="KW-1185">Reference proteome</keyword>
<dbReference type="EMBL" id="JANHOG010001371">
    <property type="protein sequence ID" value="KAJ3538183.1"/>
    <property type="molecule type" value="Genomic_DNA"/>
</dbReference>
<dbReference type="Proteomes" id="UP001148662">
    <property type="component" value="Unassembled WGS sequence"/>
</dbReference>